<sequence>MPWVQLDNVVVGALIGLGGIVCGNLISGWSQRRVEHERSRLAELTLAFDAMKTELERLTLKVDRLEKDLEAATADLDQTRARYRAAIGWGHKLRRIIEDLLLTLPEGTTLPLIPDPPSEIKSDI</sequence>
<protein>
    <submittedName>
        <fullName evidence="3">She9 / Mdm33 family</fullName>
    </submittedName>
</protein>
<name>A0A8S5LYZ0_9CAUD</name>
<reference evidence="3" key="1">
    <citation type="journal article" date="2021" name="Proc. Natl. Acad. Sci. U.S.A.">
        <title>A Catalog of Tens of Thousands of Viruses from Human Metagenomes Reveals Hidden Associations with Chronic Diseases.</title>
        <authorList>
            <person name="Tisza M.J."/>
            <person name="Buck C.B."/>
        </authorList>
    </citation>
    <scope>NUCLEOTIDE SEQUENCE</scope>
    <source>
        <strain evidence="3">CtvGX2</strain>
    </source>
</reference>
<accession>A0A8S5LYZ0</accession>
<feature type="coiled-coil region" evidence="1">
    <location>
        <begin position="41"/>
        <end position="82"/>
    </location>
</feature>
<evidence type="ECO:0000313" key="3">
    <source>
        <dbReference type="EMBL" id="DAD75196.1"/>
    </source>
</evidence>
<evidence type="ECO:0000256" key="1">
    <source>
        <dbReference type="SAM" id="Coils"/>
    </source>
</evidence>
<keyword evidence="2" id="KW-0472">Membrane</keyword>
<dbReference type="EMBL" id="BK014776">
    <property type="protein sequence ID" value="DAD75196.1"/>
    <property type="molecule type" value="Genomic_DNA"/>
</dbReference>
<evidence type="ECO:0000256" key="2">
    <source>
        <dbReference type="SAM" id="Phobius"/>
    </source>
</evidence>
<keyword evidence="2" id="KW-1133">Transmembrane helix</keyword>
<organism evidence="3">
    <name type="scientific">Siphoviridae sp. ctvGX2</name>
    <dbReference type="NCBI Taxonomy" id="2826512"/>
    <lineage>
        <taxon>Viruses</taxon>
        <taxon>Duplodnaviria</taxon>
        <taxon>Heunggongvirae</taxon>
        <taxon>Uroviricota</taxon>
        <taxon>Caudoviricetes</taxon>
    </lineage>
</organism>
<keyword evidence="2" id="KW-0812">Transmembrane</keyword>
<proteinExistence type="predicted"/>
<keyword evidence="1" id="KW-0175">Coiled coil</keyword>
<feature type="transmembrane region" description="Helical" evidence="2">
    <location>
        <begin position="12"/>
        <end position="30"/>
    </location>
</feature>